<name>A0AAN6Y5E4_9PEZI</name>
<dbReference type="Proteomes" id="UP001301769">
    <property type="component" value="Unassembled WGS sequence"/>
</dbReference>
<feature type="region of interest" description="Disordered" evidence="1">
    <location>
        <begin position="441"/>
        <end position="480"/>
    </location>
</feature>
<accession>A0AAN6Y5E4</accession>
<proteinExistence type="predicted"/>
<evidence type="ECO:0000256" key="1">
    <source>
        <dbReference type="SAM" id="MobiDB-lite"/>
    </source>
</evidence>
<comment type="caution">
    <text evidence="2">The sequence shown here is derived from an EMBL/GenBank/DDBJ whole genome shotgun (WGS) entry which is preliminary data.</text>
</comment>
<gene>
    <name evidence="2" type="ORF">QBC37DRAFT_424734</name>
</gene>
<sequence length="480" mass="53419">MADPRVAVAGGGMHPQADSPLAIIPLELLVRMTYFITTKDLGELRLSCKVIERALWNFFSHEFFSKKQFMASPLSLQALVDISNHASLAPCLKHVIICTDRYPDSVFAQPDRQQVLNRTRDEYESLLSTGLLMSSLAKAFANLPNLETVDMRDFNSPTRSRDQAWWTSYGVSNLTRQIGSPPAVDGGADSESYRFRSMLFQAIVAALGVANARPSSLEVNMRSHALHDKAYLVPSIPSGLETPISQMLAGLKRLHVFLLPPHHLTWDLTNIKKFLLLAPNLTWLRINLSSRYTSPGQYADAVEMLCWVAGLKSDGKTPLSPTTEVPTFQLDMLELGSFQLRPAALQGIARSYSKTLQSLSFRRVTLISLPQEDEDKINLWAGLIGSFQKLGNLRRLSLAQLKQGNNRISLPHPDDAQAGKRCNERTFKETSGLKIAEIAAGMVTPDWPAPPAEMDVDDDEEDYDEDDDDEDDDDEDDDDA</sequence>
<organism evidence="2 3">
    <name type="scientific">Rhypophila decipiens</name>
    <dbReference type="NCBI Taxonomy" id="261697"/>
    <lineage>
        <taxon>Eukaryota</taxon>
        <taxon>Fungi</taxon>
        <taxon>Dikarya</taxon>
        <taxon>Ascomycota</taxon>
        <taxon>Pezizomycotina</taxon>
        <taxon>Sordariomycetes</taxon>
        <taxon>Sordariomycetidae</taxon>
        <taxon>Sordariales</taxon>
        <taxon>Naviculisporaceae</taxon>
        <taxon>Rhypophila</taxon>
    </lineage>
</organism>
<dbReference type="AlphaFoldDB" id="A0AAN6Y5E4"/>
<reference evidence="2" key="1">
    <citation type="journal article" date="2023" name="Mol. Phylogenet. Evol.">
        <title>Genome-scale phylogeny and comparative genomics of the fungal order Sordariales.</title>
        <authorList>
            <person name="Hensen N."/>
            <person name="Bonometti L."/>
            <person name="Westerberg I."/>
            <person name="Brannstrom I.O."/>
            <person name="Guillou S."/>
            <person name="Cros-Aarteil S."/>
            <person name="Calhoun S."/>
            <person name="Haridas S."/>
            <person name="Kuo A."/>
            <person name="Mondo S."/>
            <person name="Pangilinan J."/>
            <person name="Riley R."/>
            <person name="LaButti K."/>
            <person name="Andreopoulos B."/>
            <person name="Lipzen A."/>
            <person name="Chen C."/>
            <person name="Yan M."/>
            <person name="Daum C."/>
            <person name="Ng V."/>
            <person name="Clum A."/>
            <person name="Steindorff A."/>
            <person name="Ohm R.A."/>
            <person name="Martin F."/>
            <person name="Silar P."/>
            <person name="Natvig D.O."/>
            <person name="Lalanne C."/>
            <person name="Gautier V."/>
            <person name="Ament-Velasquez S.L."/>
            <person name="Kruys A."/>
            <person name="Hutchinson M.I."/>
            <person name="Powell A.J."/>
            <person name="Barry K."/>
            <person name="Miller A.N."/>
            <person name="Grigoriev I.V."/>
            <person name="Debuchy R."/>
            <person name="Gladieux P."/>
            <person name="Hiltunen Thoren M."/>
            <person name="Johannesson H."/>
        </authorList>
    </citation>
    <scope>NUCLEOTIDE SEQUENCE</scope>
    <source>
        <strain evidence="2">PSN293</strain>
    </source>
</reference>
<reference evidence="2" key="2">
    <citation type="submission" date="2023-05" db="EMBL/GenBank/DDBJ databases">
        <authorList>
            <consortium name="Lawrence Berkeley National Laboratory"/>
            <person name="Steindorff A."/>
            <person name="Hensen N."/>
            <person name="Bonometti L."/>
            <person name="Westerberg I."/>
            <person name="Brannstrom I.O."/>
            <person name="Guillou S."/>
            <person name="Cros-Aarteil S."/>
            <person name="Calhoun S."/>
            <person name="Haridas S."/>
            <person name="Kuo A."/>
            <person name="Mondo S."/>
            <person name="Pangilinan J."/>
            <person name="Riley R."/>
            <person name="Labutti K."/>
            <person name="Andreopoulos B."/>
            <person name="Lipzen A."/>
            <person name="Chen C."/>
            <person name="Yanf M."/>
            <person name="Daum C."/>
            <person name="Ng V."/>
            <person name="Clum A."/>
            <person name="Ohm R."/>
            <person name="Martin F."/>
            <person name="Silar P."/>
            <person name="Natvig D."/>
            <person name="Lalanne C."/>
            <person name="Gautier V."/>
            <person name="Ament-Velasquez S.L."/>
            <person name="Kruys A."/>
            <person name="Hutchinson M.I."/>
            <person name="Powell A.J."/>
            <person name="Barry K."/>
            <person name="Miller A.N."/>
            <person name="Grigoriev I.V."/>
            <person name="Debuchy R."/>
            <person name="Gladieux P."/>
            <person name="Thoren M.H."/>
            <person name="Johannesson H."/>
        </authorList>
    </citation>
    <scope>NUCLEOTIDE SEQUENCE</scope>
    <source>
        <strain evidence="2">PSN293</strain>
    </source>
</reference>
<dbReference type="EMBL" id="MU858125">
    <property type="protein sequence ID" value="KAK4212546.1"/>
    <property type="molecule type" value="Genomic_DNA"/>
</dbReference>
<protein>
    <recommendedName>
        <fullName evidence="4">F-box domain-containing protein</fullName>
    </recommendedName>
</protein>
<evidence type="ECO:0000313" key="3">
    <source>
        <dbReference type="Proteomes" id="UP001301769"/>
    </source>
</evidence>
<evidence type="ECO:0008006" key="4">
    <source>
        <dbReference type="Google" id="ProtNLM"/>
    </source>
</evidence>
<feature type="compositionally biased region" description="Acidic residues" evidence="1">
    <location>
        <begin position="454"/>
        <end position="480"/>
    </location>
</feature>
<evidence type="ECO:0000313" key="2">
    <source>
        <dbReference type="EMBL" id="KAK4212546.1"/>
    </source>
</evidence>
<keyword evidence="3" id="KW-1185">Reference proteome</keyword>